<dbReference type="RefSeq" id="WP_245883818.1">
    <property type="nucleotide sequence ID" value="NZ_PVTT01000002.1"/>
</dbReference>
<protein>
    <recommendedName>
        <fullName evidence="3">Peptide methionine sulfoxide reductase</fullName>
    </recommendedName>
</protein>
<evidence type="ECO:0000313" key="2">
    <source>
        <dbReference type="Proteomes" id="UP000238801"/>
    </source>
</evidence>
<organism evidence="1 2">
    <name type="scientific">Hasllibacter halocynthiae</name>
    <dbReference type="NCBI Taxonomy" id="595589"/>
    <lineage>
        <taxon>Bacteria</taxon>
        <taxon>Pseudomonadati</taxon>
        <taxon>Pseudomonadota</taxon>
        <taxon>Alphaproteobacteria</taxon>
        <taxon>Rhodobacterales</taxon>
        <taxon>Roseobacteraceae</taxon>
        <taxon>Hasllibacter</taxon>
    </lineage>
</organism>
<evidence type="ECO:0000313" key="1">
    <source>
        <dbReference type="EMBL" id="PRY93599.1"/>
    </source>
</evidence>
<sequence>MTPVEEEIAALWDRVPPGASTGTSGGRRWRAARTVFAGGRSEKIVAETEGSTVSCNLYRLASGPRAFPCEMPAARVAAFLRGWRADQ</sequence>
<accession>A0A2T0X3T0</accession>
<reference evidence="1 2" key="1">
    <citation type="submission" date="2018-03" db="EMBL/GenBank/DDBJ databases">
        <title>Genomic Encyclopedia of Archaeal and Bacterial Type Strains, Phase II (KMG-II): from individual species to whole genera.</title>
        <authorList>
            <person name="Goeker M."/>
        </authorList>
    </citation>
    <scope>NUCLEOTIDE SEQUENCE [LARGE SCALE GENOMIC DNA]</scope>
    <source>
        <strain evidence="1 2">DSM 29318</strain>
    </source>
</reference>
<proteinExistence type="predicted"/>
<dbReference type="EMBL" id="PVTT01000002">
    <property type="protein sequence ID" value="PRY93599.1"/>
    <property type="molecule type" value="Genomic_DNA"/>
</dbReference>
<keyword evidence="2" id="KW-1185">Reference proteome</keyword>
<dbReference type="AlphaFoldDB" id="A0A2T0X3T0"/>
<name>A0A2T0X3T0_9RHOB</name>
<gene>
    <name evidence="1" type="ORF">BCF33_2479</name>
</gene>
<comment type="caution">
    <text evidence="1">The sequence shown here is derived from an EMBL/GenBank/DDBJ whole genome shotgun (WGS) entry which is preliminary data.</text>
</comment>
<dbReference type="Proteomes" id="UP000238801">
    <property type="component" value="Unassembled WGS sequence"/>
</dbReference>
<evidence type="ECO:0008006" key="3">
    <source>
        <dbReference type="Google" id="ProtNLM"/>
    </source>
</evidence>